<evidence type="ECO:0000313" key="2">
    <source>
        <dbReference type="EMBL" id="MEJ8570376.1"/>
    </source>
</evidence>
<accession>A0AAW9RKR3</accession>
<dbReference type="Pfam" id="PF10006">
    <property type="entry name" value="DUF2249"/>
    <property type="match status" value="1"/>
</dbReference>
<sequence>MGEQALSKERVVDVREISPSVRHTVITQLVTHLAAGETLQLIVDHDPRRLRLQLEVRDGGICWEYLEKGPDIWRVRLGRGAST</sequence>
<evidence type="ECO:0000259" key="1">
    <source>
        <dbReference type="Pfam" id="PF10006"/>
    </source>
</evidence>
<comment type="caution">
    <text evidence="2">The sequence shown here is derived from an EMBL/GenBank/DDBJ whole genome shotgun (WGS) entry which is preliminary data.</text>
</comment>
<dbReference type="Proteomes" id="UP001378188">
    <property type="component" value="Unassembled WGS sequence"/>
</dbReference>
<reference evidence="2 3" key="1">
    <citation type="submission" date="2024-02" db="EMBL/GenBank/DDBJ databases">
        <title>Genome analysis and characterization of Microbaculum marinisediminis sp. nov., isolated from marine sediment.</title>
        <authorList>
            <person name="Du Z.-J."/>
            <person name="Ye Y.-Q."/>
            <person name="Zhang Z.-R."/>
            <person name="Yuan S.-M."/>
            <person name="Zhang X.-Y."/>
        </authorList>
    </citation>
    <scope>NUCLEOTIDE SEQUENCE [LARGE SCALE GENOMIC DNA]</scope>
    <source>
        <strain evidence="2 3">SDUM1044001</strain>
    </source>
</reference>
<name>A0AAW9RKR3_9HYPH</name>
<dbReference type="InterPro" id="IPR018720">
    <property type="entry name" value="DUF2249"/>
</dbReference>
<gene>
    <name evidence="2" type="ORF">V3328_02760</name>
</gene>
<dbReference type="RefSeq" id="WP_340328107.1">
    <property type="nucleotide sequence ID" value="NZ_JAZHOF010000001.1"/>
</dbReference>
<proteinExistence type="predicted"/>
<dbReference type="AlphaFoldDB" id="A0AAW9RKR3"/>
<keyword evidence="3" id="KW-1185">Reference proteome</keyword>
<protein>
    <submittedName>
        <fullName evidence="2">DUF2249 domain-containing protein</fullName>
    </submittedName>
</protein>
<dbReference type="EMBL" id="JAZHOF010000001">
    <property type="protein sequence ID" value="MEJ8570376.1"/>
    <property type="molecule type" value="Genomic_DNA"/>
</dbReference>
<evidence type="ECO:0000313" key="3">
    <source>
        <dbReference type="Proteomes" id="UP001378188"/>
    </source>
</evidence>
<feature type="domain" description="DUF2249" evidence="1">
    <location>
        <begin position="12"/>
        <end position="78"/>
    </location>
</feature>
<organism evidence="2 3">
    <name type="scientific">Microbaculum marinum</name>
    <dbReference type="NCBI Taxonomy" id="1764581"/>
    <lineage>
        <taxon>Bacteria</taxon>
        <taxon>Pseudomonadati</taxon>
        <taxon>Pseudomonadota</taxon>
        <taxon>Alphaproteobacteria</taxon>
        <taxon>Hyphomicrobiales</taxon>
        <taxon>Tepidamorphaceae</taxon>
        <taxon>Microbaculum</taxon>
    </lineage>
</organism>